<dbReference type="Proteomes" id="UP000008370">
    <property type="component" value="Unassembled WGS sequence"/>
</dbReference>
<dbReference type="AlphaFoldDB" id="K5X9K5"/>
<dbReference type="InParanoid" id="K5X9K5"/>
<evidence type="ECO:0000313" key="2">
    <source>
        <dbReference type="EMBL" id="EKM59587.1"/>
    </source>
</evidence>
<name>K5X9K5_PHACS</name>
<evidence type="ECO:0000313" key="3">
    <source>
        <dbReference type="Proteomes" id="UP000008370"/>
    </source>
</evidence>
<dbReference type="EMBL" id="JH930469">
    <property type="protein sequence ID" value="EKM59587.1"/>
    <property type="molecule type" value="Genomic_DNA"/>
</dbReference>
<evidence type="ECO:0000256" key="1">
    <source>
        <dbReference type="SAM" id="MobiDB-lite"/>
    </source>
</evidence>
<dbReference type="RefSeq" id="XP_007392145.1">
    <property type="nucleotide sequence ID" value="XM_007392083.1"/>
</dbReference>
<keyword evidence="3" id="KW-1185">Reference proteome</keyword>
<dbReference type="HOGENOM" id="CLU_2886550_0_0_1"/>
<dbReference type="GeneID" id="18914855"/>
<protein>
    <submittedName>
        <fullName evidence="2">Uncharacterized protein</fullName>
    </submittedName>
</protein>
<sequence>MVASLRTVPREQGQSVSAGIHALFASTCRCRPPHPMPTVATPINAPPSCHERPPPPPSPLVVA</sequence>
<accession>K5X9K5</accession>
<organism evidence="2 3">
    <name type="scientific">Phanerochaete carnosa (strain HHB-10118-sp)</name>
    <name type="common">White-rot fungus</name>
    <name type="synonym">Peniophora carnosa</name>
    <dbReference type="NCBI Taxonomy" id="650164"/>
    <lineage>
        <taxon>Eukaryota</taxon>
        <taxon>Fungi</taxon>
        <taxon>Dikarya</taxon>
        <taxon>Basidiomycota</taxon>
        <taxon>Agaricomycotina</taxon>
        <taxon>Agaricomycetes</taxon>
        <taxon>Polyporales</taxon>
        <taxon>Phanerochaetaceae</taxon>
        <taxon>Phanerochaete</taxon>
    </lineage>
</organism>
<proteinExistence type="predicted"/>
<gene>
    <name evidence="2" type="ORF">PHACADRAFT_250182</name>
</gene>
<feature type="region of interest" description="Disordered" evidence="1">
    <location>
        <begin position="39"/>
        <end position="63"/>
    </location>
</feature>
<reference evidence="2 3" key="1">
    <citation type="journal article" date="2012" name="BMC Genomics">
        <title>Comparative genomics of the white-rot fungi, Phanerochaete carnosa and P. chrysosporium, to elucidate the genetic basis of the distinct wood types they colonize.</title>
        <authorList>
            <person name="Suzuki H."/>
            <person name="MacDonald J."/>
            <person name="Syed K."/>
            <person name="Salamov A."/>
            <person name="Hori C."/>
            <person name="Aerts A."/>
            <person name="Henrissat B."/>
            <person name="Wiebenga A."/>
            <person name="vanKuyk P.A."/>
            <person name="Barry K."/>
            <person name="Lindquist E."/>
            <person name="LaButti K."/>
            <person name="Lapidus A."/>
            <person name="Lucas S."/>
            <person name="Coutinho P."/>
            <person name="Gong Y."/>
            <person name="Samejima M."/>
            <person name="Mahadevan R."/>
            <person name="Abou-Zaid M."/>
            <person name="de Vries R.P."/>
            <person name="Igarashi K."/>
            <person name="Yadav J.S."/>
            <person name="Grigoriev I.V."/>
            <person name="Master E.R."/>
        </authorList>
    </citation>
    <scope>NUCLEOTIDE SEQUENCE [LARGE SCALE GENOMIC DNA]</scope>
    <source>
        <strain evidence="2 3">HHB-10118-sp</strain>
    </source>
</reference>
<feature type="compositionally biased region" description="Pro residues" evidence="1">
    <location>
        <begin position="54"/>
        <end position="63"/>
    </location>
</feature>
<dbReference type="KEGG" id="pco:PHACADRAFT_250182"/>